<keyword evidence="2 7" id="KW-0349">Heme</keyword>
<evidence type="ECO:0000256" key="3">
    <source>
        <dbReference type="ARBA" id="ARBA00022723"/>
    </source>
</evidence>
<keyword evidence="3 7" id="KW-0479">Metal-binding</keyword>
<feature type="domain" description="CcmH/CycL/Ccl2/NrfF N-terminal" evidence="8">
    <location>
        <begin position="8"/>
        <end position="150"/>
    </location>
</feature>
<dbReference type="FunFam" id="1.10.8.640:FF:000001">
    <property type="entry name" value="Cytochrome c-type biogenesis protein"/>
    <property type="match status" value="1"/>
</dbReference>
<keyword evidence="4 7" id="KW-0732">Signal</keyword>
<dbReference type="InterPro" id="IPR038297">
    <property type="entry name" value="CcmH/CycL/NrfF/Ccl2_sf"/>
</dbReference>
<comment type="caution">
    <text evidence="9">The sequence shown here is derived from an EMBL/GenBank/DDBJ whole genome shotgun (WGS) entry which is preliminary data.</text>
</comment>
<dbReference type="EMBL" id="VTUU01000002">
    <property type="protein sequence ID" value="KAA1174817.1"/>
    <property type="molecule type" value="Genomic_DNA"/>
</dbReference>
<dbReference type="Pfam" id="PF03918">
    <property type="entry name" value="CcmH"/>
    <property type="match status" value="1"/>
</dbReference>
<dbReference type="PANTHER" id="PTHR47870:SF1">
    <property type="entry name" value="CYTOCHROME C-TYPE BIOGENESIS PROTEIN CCMH"/>
    <property type="match status" value="1"/>
</dbReference>
<keyword evidence="5" id="KW-0201">Cytochrome c-type biogenesis</keyword>
<evidence type="ECO:0000256" key="5">
    <source>
        <dbReference type="ARBA" id="ARBA00022748"/>
    </source>
</evidence>
<accession>A0A5B0VJD8</accession>
<evidence type="ECO:0000259" key="8">
    <source>
        <dbReference type="Pfam" id="PF03918"/>
    </source>
</evidence>
<dbReference type="GO" id="GO:0005886">
    <property type="term" value="C:plasma membrane"/>
    <property type="evidence" value="ECO:0007669"/>
    <property type="project" value="TreeGrafter"/>
</dbReference>
<evidence type="ECO:0000256" key="7">
    <source>
        <dbReference type="RuleBase" id="RU364112"/>
    </source>
</evidence>
<evidence type="ECO:0000313" key="10">
    <source>
        <dbReference type="Proteomes" id="UP000323161"/>
    </source>
</evidence>
<feature type="transmembrane region" description="Helical" evidence="7">
    <location>
        <begin position="104"/>
        <end position="126"/>
    </location>
</feature>
<sequence length="159" mass="17755">MLPRWLAVLMLLFSGAAFADVADVYDFDSAQQEERFQSLIEELRCPKCQNQNIADSNAPIARDMRDEAYRMMRDGASEDQIVDSLVARFGEFILYKPAVEKRTILLWATPFIAVFGGLLVVIGVVVRSRQSGQKAPALSAEEKARAAQILDGDEQDNRS</sequence>
<evidence type="ECO:0000256" key="6">
    <source>
        <dbReference type="ARBA" id="ARBA00023004"/>
    </source>
</evidence>
<feature type="signal peptide" evidence="7">
    <location>
        <begin position="1"/>
        <end position="19"/>
    </location>
</feature>
<keyword evidence="10" id="KW-1185">Reference proteome</keyword>
<protein>
    <recommendedName>
        <fullName evidence="7">Cytochrome c-type biogenesis protein</fullName>
    </recommendedName>
</protein>
<gene>
    <name evidence="9" type="ORF">FWJ25_05395</name>
</gene>
<evidence type="ECO:0000313" key="9">
    <source>
        <dbReference type="EMBL" id="KAA1174817.1"/>
    </source>
</evidence>
<keyword evidence="7" id="KW-0472">Membrane</keyword>
<comment type="function">
    <text evidence="7">Possible subunit of a heme lyase.</text>
</comment>
<organism evidence="9 10">
    <name type="scientific">Marinobacter salinexigens</name>
    <dbReference type="NCBI Taxonomy" id="2919747"/>
    <lineage>
        <taxon>Bacteria</taxon>
        <taxon>Pseudomonadati</taxon>
        <taxon>Pseudomonadota</taxon>
        <taxon>Gammaproteobacteria</taxon>
        <taxon>Pseudomonadales</taxon>
        <taxon>Marinobacteraceae</taxon>
        <taxon>Marinobacter</taxon>
    </lineage>
</organism>
<dbReference type="PANTHER" id="PTHR47870">
    <property type="entry name" value="CYTOCHROME C-TYPE BIOGENESIS PROTEIN CCMH"/>
    <property type="match status" value="1"/>
</dbReference>
<evidence type="ECO:0000256" key="4">
    <source>
        <dbReference type="ARBA" id="ARBA00022729"/>
    </source>
</evidence>
<dbReference type="GO" id="GO:0046872">
    <property type="term" value="F:metal ion binding"/>
    <property type="evidence" value="ECO:0007669"/>
    <property type="project" value="UniProtKB-KW"/>
</dbReference>
<dbReference type="Proteomes" id="UP000323161">
    <property type="component" value="Unassembled WGS sequence"/>
</dbReference>
<dbReference type="InterPro" id="IPR005616">
    <property type="entry name" value="CcmH/CycL/Ccl2/NrfF_N"/>
</dbReference>
<dbReference type="GO" id="GO:0017004">
    <property type="term" value="P:cytochrome complex assembly"/>
    <property type="evidence" value="ECO:0007669"/>
    <property type="project" value="UniProtKB-KW"/>
</dbReference>
<keyword evidence="7" id="KW-1133">Transmembrane helix</keyword>
<keyword evidence="7" id="KW-0812">Transmembrane</keyword>
<dbReference type="AlphaFoldDB" id="A0A5B0VJD8"/>
<name>A0A5B0VJD8_9GAMM</name>
<feature type="chain" id="PRO_5023034464" description="Cytochrome c-type biogenesis protein" evidence="7">
    <location>
        <begin position="20"/>
        <end position="159"/>
    </location>
</feature>
<evidence type="ECO:0000256" key="1">
    <source>
        <dbReference type="ARBA" id="ARBA00010342"/>
    </source>
</evidence>
<dbReference type="Gene3D" id="1.10.8.640">
    <property type="entry name" value="Cytochrome C biogenesis protein"/>
    <property type="match status" value="1"/>
</dbReference>
<comment type="similarity">
    <text evidence="1 7">Belongs to the CcmH/CycL/Ccl2/NrfF family.</text>
</comment>
<reference evidence="9 10" key="1">
    <citation type="submission" date="2019-08" db="EMBL/GenBank/DDBJ databases">
        <title>Marinobacter ZYF650 sp. nov., a marine bacterium isolated from seawater of the Mariana trench.</title>
        <authorList>
            <person name="Ahmad W."/>
        </authorList>
    </citation>
    <scope>NUCLEOTIDE SEQUENCE [LARGE SCALE GENOMIC DNA]</scope>
    <source>
        <strain evidence="9 10">ZYF650</strain>
    </source>
</reference>
<dbReference type="InterPro" id="IPR051263">
    <property type="entry name" value="C-type_cytochrome_biogenesis"/>
</dbReference>
<evidence type="ECO:0000256" key="2">
    <source>
        <dbReference type="ARBA" id="ARBA00022617"/>
    </source>
</evidence>
<keyword evidence="6 7" id="KW-0408">Iron</keyword>
<dbReference type="CDD" id="cd16378">
    <property type="entry name" value="CcmH_N"/>
    <property type="match status" value="1"/>
</dbReference>
<proteinExistence type="inferred from homology"/>